<dbReference type="InterPro" id="IPR041588">
    <property type="entry name" value="Integrase_H2C2"/>
</dbReference>
<feature type="compositionally biased region" description="Basic and acidic residues" evidence="8">
    <location>
        <begin position="541"/>
        <end position="567"/>
    </location>
</feature>
<dbReference type="Gene3D" id="3.10.20.370">
    <property type="match status" value="1"/>
</dbReference>
<organism evidence="10 11">
    <name type="scientific">Cordylochernes scorpioides</name>
    <dbReference type="NCBI Taxonomy" id="51811"/>
    <lineage>
        <taxon>Eukaryota</taxon>
        <taxon>Metazoa</taxon>
        <taxon>Ecdysozoa</taxon>
        <taxon>Arthropoda</taxon>
        <taxon>Chelicerata</taxon>
        <taxon>Arachnida</taxon>
        <taxon>Pseudoscorpiones</taxon>
        <taxon>Cheliferoidea</taxon>
        <taxon>Chernetidae</taxon>
        <taxon>Cordylochernes</taxon>
    </lineage>
</organism>
<keyword evidence="4" id="KW-0540">Nuclease</keyword>
<dbReference type="Gene3D" id="3.30.420.10">
    <property type="entry name" value="Ribonuclease H-like superfamily/Ribonuclease H"/>
    <property type="match status" value="1"/>
</dbReference>
<evidence type="ECO:0000313" key="10">
    <source>
        <dbReference type="EMBL" id="UYV69495.1"/>
    </source>
</evidence>
<dbReference type="InterPro" id="IPR041373">
    <property type="entry name" value="RT_RNaseH"/>
</dbReference>
<dbReference type="InterPro" id="IPR043128">
    <property type="entry name" value="Rev_trsase/Diguanyl_cyclase"/>
</dbReference>
<evidence type="ECO:0000256" key="4">
    <source>
        <dbReference type="ARBA" id="ARBA00022722"/>
    </source>
</evidence>
<dbReference type="CDD" id="cd09274">
    <property type="entry name" value="RNase_HI_RT_Ty3"/>
    <property type="match status" value="2"/>
</dbReference>
<dbReference type="InterPro" id="IPR012337">
    <property type="entry name" value="RNaseH-like_sf"/>
</dbReference>
<evidence type="ECO:0000256" key="7">
    <source>
        <dbReference type="ARBA" id="ARBA00022918"/>
    </source>
</evidence>
<evidence type="ECO:0000256" key="2">
    <source>
        <dbReference type="ARBA" id="ARBA00022679"/>
    </source>
</evidence>
<name>A0ABY6KQW7_9ARAC</name>
<evidence type="ECO:0000256" key="3">
    <source>
        <dbReference type="ARBA" id="ARBA00022695"/>
    </source>
</evidence>
<dbReference type="Gene3D" id="3.30.70.270">
    <property type="match status" value="4"/>
</dbReference>
<gene>
    <name evidence="10" type="ORF">LAZ67_6003798</name>
</gene>
<dbReference type="InterPro" id="IPR054465">
    <property type="entry name" value="Integrase_p58-like_C"/>
</dbReference>
<dbReference type="SUPFAM" id="SSF56672">
    <property type="entry name" value="DNA/RNA polymerases"/>
    <property type="match status" value="2"/>
</dbReference>
<evidence type="ECO:0000313" key="11">
    <source>
        <dbReference type="Proteomes" id="UP001235939"/>
    </source>
</evidence>
<dbReference type="Proteomes" id="UP001235939">
    <property type="component" value="Chromosome 06"/>
</dbReference>
<dbReference type="InterPro" id="IPR036397">
    <property type="entry name" value="RNaseH_sf"/>
</dbReference>
<keyword evidence="11" id="KW-1185">Reference proteome</keyword>
<dbReference type="Pfam" id="PF00078">
    <property type="entry name" value="RVT_1"/>
    <property type="match status" value="1"/>
</dbReference>
<dbReference type="InterPro" id="IPR001584">
    <property type="entry name" value="Integrase_cat-core"/>
</dbReference>
<accession>A0ABY6KQW7</accession>
<dbReference type="Pfam" id="PF22938">
    <property type="entry name" value="Integrase_p58_C"/>
    <property type="match status" value="1"/>
</dbReference>
<feature type="region of interest" description="Disordered" evidence="8">
    <location>
        <begin position="541"/>
        <end position="574"/>
    </location>
</feature>
<evidence type="ECO:0000256" key="1">
    <source>
        <dbReference type="ARBA" id="ARBA00012493"/>
    </source>
</evidence>
<keyword evidence="3" id="KW-0548">Nucleotidyltransferase</keyword>
<evidence type="ECO:0000256" key="6">
    <source>
        <dbReference type="ARBA" id="ARBA00022801"/>
    </source>
</evidence>
<dbReference type="SUPFAM" id="SSF53098">
    <property type="entry name" value="Ribonuclease H-like"/>
    <property type="match status" value="1"/>
</dbReference>
<sequence>MSKFPTPKSLTDVRSFIGMCSYYRRFIKNFAQKAEPLHRLLRKDTRFEWGPDQRQAYESLKLALASEPVLAHFDEKYATELHTDASGFGIGAVLVQVQGGSEKPIGYASRTLSTAEKKYSTTERECLAAIWAIGKFRPYLFGRSFTIVTDHHSLCWISGLKDPSGRLARWALRLQEYNVNVYFWPGLLRSIRKYVGHCRECQRRKHAPLRPPGLLQPIPPTSVPFQRVGIDLLGRFPISHLGNKWIIVCTDYLTRYAITRALPSADAQQVAKFVLEDVVLKHGAPREIITDRGRVFQSKLISELTGLCSSAQRFTTAYHRQTNGLTERLNKTLADMMSMYVDVEQKEWDVILPFITFAYNTAKQDTTGFTPFSLIHGREAETTLDTLFPLLKDEDQEDYNREIVTRAEETRQLARLHTLRAQEGNKRLYDAKHREVSYQPGDKVWIFIPVRKIGISEKLIKRYFGPYRVTRRISDVTYEVESLDTTNRRRKQKEIVHVVRMKNYRDPDEQLDLSEDEPAPAGYSLRSGAKIALKEELGIVDGGKSDSKDQTETDSSKENLLKDEKPDIAPGSSQLEPNVAALENFPSLCEFSRIRVPKFEVDFLLKPDCNVIRSKPYSTSEYKRKWISNKIKEMLDRGIIVPSTSEFASPCVLVPKKDSSFRLCQDYRRLNRETHLDPFPFPSIDRIIDRFGGCHYFTKNDLRDGFWQIGLTKESRNFSEFVTQEDQRVVVYIDDICCGAPTKEECAALSYKILTRLAKFDMTINLEKCQFCVPQVELLGRIINGDFKHMRDQVIEKVKNMRKPYNLKSLQCFTGLTGYFRPYIPNYAMIIRPLDALKRKYSIFTWTKECEESYLKLLTLITSNPNLRIPDCSLQYELSTDASYYGTGAVLYQRDITEKKNRQLRVISYCSYTFTRAEQNYSVTEKECLAVLKAVKHFRAYLECKPFTVHTDHRALTQLLSCGNLRDRLARWQLFLSSFEMNINHRSGKELQDADALSRLAIDSPTDPNESILWTNHRSIDLKLRDNNKYLVPPEDRDSILHLYHDDPLSGGHSGFLRTNLKLRQRYYWYKMKNDIRGYIASCPVCQQVKFKYKYRPNHMSLPPQSQEPFHTVHLDYAEAPTKGDARSTF</sequence>
<dbReference type="Pfam" id="PF17917">
    <property type="entry name" value="RT_RNaseH"/>
    <property type="match status" value="2"/>
</dbReference>
<dbReference type="Gene3D" id="1.10.340.70">
    <property type="match status" value="1"/>
</dbReference>
<dbReference type="PANTHER" id="PTHR37984">
    <property type="entry name" value="PROTEIN CBG26694"/>
    <property type="match status" value="1"/>
</dbReference>
<dbReference type="EMBL" id="CP092868">
    <property type="protein sequence ID" value="UYV69495.1"/>
    <property type="molecule type" value="Genomic_DNA"/>
</dbReference>
<evidence type="ECO:0000256" key="8">
    <source>
        <dbReference type="SAM" id="MobiDB-lite"/>
    </source>
</evidence>
<proteinExistence type="predicted"/>
<dbReference type="InterPro" id="IPR043502">
    <property type="entry name" value="DNA/RNA_pol_sf"/>
</dbReference>
<dbReference type="InterPro" id="IPR050951">
    <property type="entry name" value="Retrovirus_Pol_polyprotein"/>
</dbReference>
<keyword evidence="2" id="KW-0808">Transferase</keyword>
<dbReference type="PROSITE" id="PS50994">
    <property type="entry name" value="INTEGRASE"/>
    <property type="match status" value="1"/>
</dbReference>
<dbReference type="InterPro" id="IPR000477">
    <property type="entry name" value="RT_dom"/>
</dbReference>
<dbReference type="CDD" id="cd01647">
    <property type="entry name" value="RT_LTR"/>
    <property type="match status" value="1"/>
</dbReference>
<dbReference type="Gene3D" id="3.10.10.10">
    <property type="entry name" value="HIV Type 1 Reverse Transcriptase, subunit A, domain 1"/>
    <property type="match status" value="1"/>
</dbReference>
<evidence type="ECO:0000256" key="5">
    <source>
        <dbReference type="ARBA" id="ARBA00022759"/>
    </source>
</evidence>
<dbReference type="PANTHER" id="PTHR37984:SF5">
    <property type="entry name" value="PROTEIN NYNRIN-LIKE"/>
    <property type="match status" value="1"/>
</dbReference>
<dbReference type="Pfam" id="PF17921">
    <property type="entry name" value="Integrase_H2C2"/>
    <property type="match status" value="2"/>
</dbReference>
<dbReference type="EC" id="2.7.7.49" evidence="1"/>
<keyword evidence="7" id="KW-0695">RNA-directed DNA polymerase</keyword>
<reference evidence="10 11" key="1">
    <citation type="submission" date="2022-01" db="EMBL/GenBank/DDBJ databases">
        <title>A chromosomal length assembly of Cordylochernes scorpioides.</title>
        <authorList>
            <person name="Zeh D."/>
            <person name="Zeh J."/>
        </authorList>
    </citation>
    <scope>NUCLEOTIDE SEQUENCE [LARGE SCALE GENOMIC DNA]</scope>
    <source>
        <strain evidence="10">IN4F17</strain>
        <tissue evidence="10">Whole Body</tissue>
    </source>
</reference>
<evidence type="ECO:0000259" key="9">
    <source>
        <dbReference type="PROSITE" id="PS50994"/>
    </source>
</evidence>
<keyword evidence="6" id="KW-0378">Hydrolase</keyword>
<protein>
    <recommendedName>
        <fullName evidence="1">RNA-directed DNA polymerase</fullName>
        <ecNumber evidence="1">2.7.7.49</ecNumber>
    </recommendedName>
</protein>
<feature type="domain" description="Integrase catalytic" evidence="9">
    <location>
        <begin position="220"/>
        <end position="379"/>
    </location>
</feature>
<keyword evidence="5" id="KW-0255">Endonuclease</keyword>